<reference evidence="1 2" key="1">
    <citation type="submission" date="2018-12" db="EMBL/GenBank/DDBJ databases">
        <authorList>
            <person name="Grouzdev D.S."/>
            <person name="Krutkina M.S."/>
        </authorList>
    </citation>
    <scope>NUCLEOTIDE SEQUENCE [LARGE SCALE GENOMIC DNA]</scope>
    <source>
        <strain evidence="1 2">RmlP026</strain>
    </source>
</reference>
<dbReference type="OrthoDB" id="7402611at2"/>
<comment type="caution">
    <text evidence="1">The sequence shown here is derived from an EMBL/GenBank/DDBJ whole genome shotgun (WGS) entry which is preliminary data.</text>
</comment>
<sequence>MADLALDEVRDIGIAAIRRVVGDPSLRVEFRLDLDRDDRPEYSFRLFLPTPEAWRDASARISAITDTVMEDLSSRGDDSFPFVWLLSDGTWTFGRDAAAE</sequence>
<protein>
    <recommendedName>
        <fullName evidence="3">DUF1904 family protein</fullName>
    </recommendedName>
</protein>
<name>A0A4Q2U4Y7_9HYPH</name>
<gene>
    <name evidence="1" type="ORF">D3273_21200</name>
</gene>
<reference evidence="1 2" key="2">
    <citation type="submission" date="2019-02" db="EMBL/GenBank/DDBJ databases">
        <title>'Lichenibacterium ramalinii' gen. nov. sp. nov., 'Lichenibacterium minor' gen. nov. sp. nov.</title>
        <authorList>
            <person name="Pankratov T."/>
        </authorList>
    </citation>
    <scope>NUCLEOTIDE SEQUENCE [LARGE SCALE GENOMIC DNA]</scope>
    <source>
        <strain evidence="1 2">RmlP026</strain>
    </source>
</reference>
<keyword evidence="2" id="KW-1185">Reference proteome</keyword>
<dbReference type="RefSeq" id="WP_129228893.1">
    <property type="nucleotide sequence ID" value="NZ_QYBB01000035.1"/>
</dbReference>
<evidence type="ECO:0000313" key="2">
    <source>
        <dbReference type="Proteomes" id="UP000290759"/>
    </source>
</evidence>
<dbReference type="AlphaFoldDB" id="A0A4Q2U4Y7"/>
<evidence type="ECO:0000313" key="1">
    <source>
        <dbReference type="EMBL" id="RYC29977.1"/>
    </source>
</evidence>
<proteinExistence type="predicted"/>
<evidence type="ECO:0008006" key="3">
    <source>
        <dbReference type="Google" id="ProtNLM"/>
    </source>
</evidence>
<accession>A0A4Q2U4Y7</accession>
<dbReference type="EMBL" id="QYBB01000035">
    <property type="protein sequence ID" value="RYC29977.1"/>
    <property type="molecule type" value="Genomic_DNA"/>
</dbReference>
<dbReference type="Proteomes" id="UP000290759">
    <property type="component" value="Unassembled WGS sequence"/>
</dbReference>
<organism evidence="1 2">
    <name type="scientific">Lichenibacterium minor</name>
    <dbReference type="NCBI Taxonomy" id="2316528"/>
    <lineage>
        <taxon>Bacteria</taxon>
        <taxon>Pseudomonadati</taxon>
        <taxon>Pseudomonadota</taxon>
        <taxon>Alphaproteobacteria</taxon>
        <taxon>Hyphomicrobiales</taxon>
        <taxon>Lichenihabitantaceae</taxon>
        <taxon>Lichenibacterium</taxon>
    </lineage>
</organism>